<feature type="transmembrane region" description="Helical" evidence="6">
    <location>
        <begin position="117"/>
        <end position="138"/>
    </location>
</feature>
<evidence type="ECO:0000313" key="9">
    <source>
        <dbReference type="Proteomes" id="UP000019335"/>
    </source>
</evidence>
<proteinExistence type="predicted"/>
<keyword evidence="2 6" id="KW-0812">Transmembrane</keyword>
<feature type="region of interest" description="Disordered" evidence="5">
    <location>
        <begin position="1"/>
        <end position="20"/>
    </location>
</feature>
<evidence type="ECO:0000256" key="4">
    <source>
        <dbReference type="ARBA" id="ARBA00023136"/>
    </source>
</evidence>
<comment type="subcellular location">
    <subcellularLocation>
        <location evidence="1">Membrane</location>
        <topology evidence="1">Multi-pass membrane protein</topology>
    </subcellularLocation>
</comment>
<evidence type="ECO:0000259" key="7">
    <source>
        <dbReference type="Pfam" id="PF13886"/>
    </source>
</evidence>
<evidence type="ECO:0000256" key="5">
    <source>
        <dbReference type="SAM" id="MobiDB-lite"/>
    </source>
</evidence>
<comment type="caution">
    <text evidence="8">The sequence shown here is derived from an EMBL/GenBank/DDBJ whole genome shotgun (WGS) entry which is preliminary data.</text>
</comment>
<protein>
    <recommendedName>
        <fullName evidence="7">TM7S3/TM198-like domain-containing protein</fullName>
    </recommendedName>
</protein>
<feature type="compositionally biased region" description="Polar residues" evidence="5">
    <location>
        <begin position="10"/>
        <end position="19"/>
    </location>
</feature>
<feature type="transmembrane region" description="Helical" evidence="6">
    <location>
        <begin position="61"/>
        <end position="81"/>
    </location>
</feature>
<dbReference type="Proteomes" id="UP000019335">
    <property type="component" value="Chromosome 7"/>
</dbReference>
<dbReference type="Pfam" id="PF13886">
    <property type="entry name" value="TM7S3_TM198"/>
    <property type="match status" value="1"/>
</dbReference>
<evidence type="ECO:0000256" key="1">
    <source>
        <dbReference type="ARBA" id="ARBA00004141"/>
    </source>
</evidence>
<evidence type="ECO:0000256" key="6">
    <source>
        <dbReference type="SAM" id="Phobius"/>
    </source>
</evidence>
<feature type="transmembrane region" description="Helical" evidence="6">
    <location>
        <begin position="173"/>
        <end position="193"/>
    </location>
</feature>
<dbReference type="OrthoDB" id="190746at2759"/>
<name>W7TMQ4_9STRA</name>
<accession>W7TMQ4</accession>
<feature type="transmembrane region" description="Helical" evidence="6">
    <location>
        <begin position="205"/>
        <end position="223"/>
    </location>
</feature>
<keyword evidence="3 6" id="KW-1133">Transmembrane helix</keyword>
<evidence type="ECO:0000313" key="8">
    <source>
        <dbReference type="EMBL" id="EWM27352.1"/>
    </source>
</evidence>
<organism evidence="8 9">
    <name type="scientific">Nannochloropsis gaditana</name>
    <dbReference type="NCBI Taxonomy" id="72520"/>
    <lineage>
        <taxon>Eukaryota</taxon>
        <taxon>Sar</taxon>
        <taxon>Stramenopiles</taxon>
        <taxon>Ochrophyta</taxon>
        <taxon>Eustigmatophyceae</taxon>
        <taxon>Eustigmatales</taxon>
        <taxon>Monodopsidaceae</taxon>
        <taxon>Nannochloropsis</taxon>
    </lineage>
</organism>
<evidence type="ECO:0000256" key="3">
    <source>
        <dbReference type="ARBA" id="ARBA00022989"/>
    </source>
</evidence>
<sequence>MLSHHGNRGGCSSNSLQQSRTDKAHVISTLSTLQQTQPFLQAHTISSYAIMAIPGTRRAPFSFDVVFNLLLCLLACSFALAQDFSSGSLSPSAEVMGGITMGLGLILAFGGKSIMRLYCAAAGFLFGMVACHLALLRVQASYDMGPNRELIELICVLIAGVIGAALGLCLSQFAVFLVAVLFGLVVTMALLAIPGTEQFRTRLPPWGLALIVVALSVVFYFLLESYLVVFFTALVGSVAFANGLDAILKTGFNEELTQALTSKDPSDAEPFQGTEDMLPIVYAFFGCLVLGMITQVCVSRKMRRQADGEEDRKAQQRRRGMMFEEEKDMESGGAVARLY</sequence>
<feature type="transmembrane region" description="Helical" evidence="6">
    <location>
        <begin position="280"/>
        <end position="298"/>
    </location>
</feature>
<feature type="transmembrane region" description="Helical" evidence="6">
    <location>
        <begin position="150"/>
        <end position="168"/>
    </location>
</feature>
<keyword evidence="4 6" id="KW-0472">Membrane</keyword>
<keyword evidence="9" id="KW-1185">Reference proteome</keyword>
<feature type="domain" description="TM7S3/TM198-like" evidence="7">
    <location>
        <begin position="99"/>
        <end position="295"/>
    </location>
</feature>
<dbReference type="InterPro" id="IPR025256">
    <property type="entry name" value="TM7S3/TM198-like_dom"/>
</dbReference>
<evidence type="ECO:0000256" key="2">
    <source>
        <dbReference type="ARBA" id="ARBA00022692"/>
    </source>
</evidence>
<feature type="region of interest" description="Disordered" evidence="5">
    <location>
        <begin position="307"/>
        <end position="339"/>
    </location>
</feature>
<gene>
    <name evidence="8" type="ORF">Naga_100394g4</name>
</gene>
<dbReference type="GO" id="GO:0016020">
    <property type="term" value="C:membrane"/>
    <property type="evidence" value="ECO:0007669"/>
    <property type="project" value="UniProtKB-SubCell"/>
</dbReference>
<dbReference type="EMBL" id="AZIL01000488">
    <property type="protein sequence ID" value="EWM27352.1"/>
    <property type="molecule type" value="Genomic_DNA"/>
</dbReference>
<feature type="transmembrane region" description="Helical" evidence="6">
    <location>
        <begin position="93"/>
        <end position="110"/>
    </location>
</feature>
<reference evidence="8 9" key="1">
    <citation type="journal article" date="2014" name="Mol. Plant">
        <title>Chromosome Scale Genome Assembly and Transcriptome Profiling of Nannochloropsis gaditana in Nitrogen Depletion.</title>
        <authorList>
            <person name="Corteggiani Carpinelli E."/>
            <person name="Telatin A."/>
            <person name="Vitulo N."/>
            <person name="Forcato C."/>
            <person name="D'Angelo M."/>
            <person name="Schiavon R."/>
            <person name="Vezzi A."/>
            <person name="Giacometti G.M."/>
            <person name="Morosinotto T."/>
            <person name="Valle G."/>
        </authorList>
    </citation>
    <scope>NUCLEOTIDE SEQUENCE [LARGE SCALE GENOMIC DNA]</scope>
    <source>
        <strain evidence="8 9">B-31</strain>
    </source>
</reference>
<dbReference type="AlphaFoldDB" id="W7TMQ4"/>
<feature type="transmembrane region" description="Helical" evidence="6">
    <location>
        <begin position="228"/>
        <end position="248"/>
    </location>
</feature>